<feature type="binding site" description="axial binding residue" evidence="12">
    <location>
        <position position="38"/>
    </location>
    <ligand>
        <name>heme c</name>
        <dbReference type="ChEBI" id="CHEBI:61717"/>
        <label>1</label>
    </ligand>
    <ligandPart>
        <name>Fe</name>
        <dbReference type="ChEBI" id="CHEBI:18248"/>
    </ligandPart>
</feature>
<reference evidence="15" key="1">
    <citation type="journal article" date="2014" name="Int. J. Syst. Evol. Microbiol.">
        <title>Complete genome sequence of Corynebacterium casei LMG S-19264T (=DSM 44701T), isolated from a smear-ripened cheese.</title>
        <authorList>
            <consortium name="US DOE Joint Genome Institute (JGI-PGF)"/>
            <person name="Walter F."/>
            <person name="Albersmeier A."/>
            <person name="Kalinowski J."/>
            <person name="Ruckert C."/>
        </authorList>
    </citation>
    <scope>NUCLEOTIDE SEQUENCE</scope>
    <source>
        <strain evidence="15">NBRC 110071</strain>
    </source>
</reference>
<feature type="binding site" description="axial binding residue" evidence="12">
    <location>
        <position position="134"/>
    </location>
    <ligand>
        <name>heme c</name>
        <dbReference type="ChEBI" id="CHEBI:61717"/>
        <label>2</label>
    </ligand>
    <ligandPart>
        <name>Fe</name>
        <dbReference type="ChEBI" id="CHEBI:18248"/>
    </ligandPart>
</feature>
<dbReference type="SUPFAM" id="SSF46626">
    <property type="entry name" value="Cytochrome c"/>
    <property type="match status" value="2"/>
</dbReference>
<accession>A0AA37SEJ2</accession>
<feature type="chain" id="PRO_5041444334" description="Cytochrome c4" evidence="13">
    <location>
        <begin position="21"/>
        <end position="200"/>
    </location>
</feature>
<sequence length="200" mass="21066">MKKIILTALIAMGVVSYGHAAGNADAGKAKVAVCGACHGADGNSAAPNFPKLAGQGEKYLLKQLTNIKNGERTVLEMTGLLSGFNDQDLADIAAYFASQNGTVGYADKEKAAMGEQIYRAGIADRGIAACAGCHSPTGKGNAPAGFPKLGGQHAPYTVKQLKDFRDSKRANDPNGMMRENVYTMRDDEIEAVSQYIQGLH</sequence>
<dbReference type="Pfam" id="PF00034">
    <property type="entry name" value="Cytochrom_C"/>
    <property type="match status" value="2"/>
</dbReference>
<dbReference type="Gene3D" id="1.10.760.10">
    <property type="entry name" value="Cytochrome c-like domain"/>
    <property type="match status" value="2"/>
</dbReference>
<feature type="binding site" description="covalent" evidence="11">
    <location>
        <position position="130"/>
    </location>
    <ligand>
        <name>heme c</name>
        <dbReference type="ChEBI" id="CHEBI:61717"/>
        <label>2</label>
    </ligand>
</feature>
<organism evidence="15 16">
    <name type="scientific">Litoribrevibacter albus</name>
    <dbReference type="NCBI Taxonomy" id="1473156"/>
    <lineage>
        <taxon>Bacteria</taxon>
        <taxon>Pseudomonadati</taxon>
        <taxon>Pseudomonadota</taxon>
        <taxon>Gammaproteobacteria</taxon>
        <taxon>Oceanospirillales</taxon>
        <taxon>Oceanospirillaceae</taxon>
        <taxon>Litoribrevibacter</taxon>
    </lineage>
</organism>
<evidence type="ECO:0000313" key="16">
    <source>
        <dbReference type="Proteomes" id="UP001161389"/>
    </source>
</evidence>
<name>A0AA37SEJ2_9GAMM</name>
<comment type="caution">
    <text evidence="15">The sequence shown here is derived from an EMBL/GenBank/DDBJ whole genome shotgun (WGS) entry which is preliminary data.</text>
</comment>
<gene>
    <name evidence="15" type="primary">cc4</name>
    <name evidence="15" type="ORF">GCM10007876_34510</name>
</gene>
<keyword evidence="6" id="KW-0574">Periplasm</keyword>
<feature type="binding site" description="axial binding residue" evidence="12">
    <location>
        <position position="77"/>
    </location>
    <ligand>
        <name>heme c</name>
        <dbReference type="ChEBI" id="CHEBI:61717"/>
        <label>1</label>
    </ligand>
    <ligandPart>
        <name>Fe</name>
        <dbReference type="ChEBI" id="CHEBI:18248"/>
    </ligandPart>
</feature>
<protein>
    <recommendedName>
        <fullName evidence="10">Cytochrome c4</fullName>
    </recommendedName>
</protein>
<feature type="signal peptide" evidence="13">
    <location>
        <begin position="1"/>
        <end position="20"/>
    </location>
</feature>
<dbReference type="InterPro" id="IPR050597">
    <property type="entry name" value="Cytochrome_c_Oxidase_Subunit"/>
</dbReference>
<evidence type="ECO:0000256" key="5">
    <source>
        <dbReference type="ARBA" id="ARBA00022729"/>
    </source>
</evidence>
<dbReference type="GO" id="GO:0009055">
    <property type="term" value="F:electron transfer activity"/>
    <property type="evidence" value="ECO:0007669"/>
    <property type="project" value="InterPro"/>
</dbReference>
<dbReference type="InterPro" id="IPR024167">
    <property type="entry name" value="Cytochrome_c4-like"/>
</dbReference>
<keyword evidence="3 11" id="KW-0349">Heme</keyword>
<evidence type="ECO:0000256" key="1">
    <source>
        <dbReference type="ARBA" id="ARBA00004418"/>
    </source>
</evidence>
<keyword evidence="5 13" id="KW-0732">Signal</keyword>
<keyword evidence="16" id="KW-1185">Reference proteome</keyword>
<keyword evidence="8 12" id="KW-0408">Iron</keyword>
<feature type="binding site" description="covalent" evidence="11">
    <location>
        <position position="37"/>
    </location>
    <ligand>
        <name>heme c</name>
        <dbReference type="ChEBI" id="CHEBI:61717"/>
        <label>1</label>
    </ligand>
</feature>
<keyword evidence="2" id="KW-0813">Transport</keyword>
<feature type="domain" description="Cytochrome c" evidence="14">
    <location>
        <begin position="109"/>
        <end position="200"/>
    </location>
</feature>
<evidence type="ECO:0000256" key="7">
    <source>
        <dbReference type="ARBA" id="ARBA00022982"/>
    </source>
</evidence>
<comment type="function">
    <text evidence="9">Diheme, high potential cytochrome c believed to be an intermediate electron donor to terminal oxidation systems.</text>
</comment>
<evidence type="ECO:0000256" key="9">
    <source>
        <dbReference type="ARBA" id="ARBA00053316"/>
    </source>
</evidence>
<dbReference type="AlphaFoldDB" id="A0AA37SEJ2"/>
<dbReference type="GO" id="GO:0005506">
    <property type="term" value="F:iron ion binding"/>
    <property type="evidence" value="ECO:0007669"/>
    <property type="project" value="InterPro"/>
</dbReference>
<evidence type="ECO:0000256" key="8">
    <source>
        <dbReference type="ARBA" id="ARBA00023004"/>
    </source>
</evidence>
<feature type="domain" description="Cytochrome c" evidence="14">
    <location>
        <begin position="22"/>
        <end position="100"/>
    </location>
</feature>
<feature type="binding site" description="covalent" evidence="11">
    <location>
        <position position="34"/>
    </location>
    <ligand>
        <name>heme c</name>
        <dbReference type="ChEBI" id="CHEBI:61717"/>
        <label>1</label>
    </ligand>
</feature>
<evidence type="ECO:0000259" key="14">
    <source>
        <dbReference type="PROSITE" id="PS51007"/>
    </source>
</evidence>
<dbReference type="Proteomes" id="UP001161389">
    <property type="component" value="Unassembled WGS sequence"/>
</dbReference>
<feature type="binding site" description="axial binding residue" evidence="12">
    <location>
        <position position="177"/>
    </location>
    <ligand>
        <name>heme c</name>
        <dbReference type="ChEBI" id="CHEBI:61717"/>
        <label>2</label>
    </ligand>
    <ligandPart>
        <name>Fe</name>
        <dbReference type="ChEBI" id="CHEBI:18248"/>
    </ligandPart>
</feature>
<feature type="binding site" description="covalent" evidence="11">
    <location>
        <position position="133"/>
    </location>
    <ligand>
        <name>heme c</name>
        <dbReference type="ChEBI" id="CHEBI:61717"/>
        <label>2</label>
    </ligand>
</feature>
<proteinExistence type="predicted"/>
<dbReference type="PANTHER" id="PTHR33751">
    <property type="entry name" value="CBB3-TYPE CYTOCHROME C OXIDASE SUBUNIT FIXP"/>
    <property type="match status" value="1"/>
</dbReference>
<comment type="subcellular location">
    <subcellularLocation>
        <location evidence="1">Periplasm</location>
    </subcellularLocation>
</comment>
<keyword evidence="4 12" id="KW-0479">Metal-binding</keyword>
<dbReference type="GO" id="GO:0042597">
    <property type="term" value="C:periplasmic space"/>
    <property type="evidence" value="ECO:0007669"/>
    <property type="project" value="UniProtKB-SubCell"/>
</dbReference>
<dbReference type="GO" id="GO:0020037">
    <property type="term" value="F:heme binding"/>
    <property type="evidence" value="ECO:0007669"/>
    <property type="project" value="InterPro"/>
</dbReference>
<evidence type="ECO:0000313" key="15">
    <source>
        <dbReference type="EMBL" id="GLQ32972.1"/>
    </source>
</evidence>
<dbReference type="PROSITE" id="PS51007">
    <property type="entry name" value="CYTC"/>
    <property type="match status" value="2"/>
</dbReference>
<evidence type="ECO:0000256" key="10">
    <source>
        <dbReference type="ARBA" id="ARBA00068434"/>
    </source>
</evidence>
<evidence type="ECO:0000256" key="4">
    <source>
        <dbReference type="ARBA" id="ARBA00022723"/>
    </source>
</evidence>
<comment type="PTM">
    <text evidence="11">Binds 2 heme c groups covalently per subunit.</text>
</comment>
<evidence type="ECO:0000256" key="12">
    <source>
        <dbReference type="PIRSR" id="PIRSR000005-2"/>
    </source>
</evidence>
<evidence type="ECO:0000256" key="3">
    <source>
        <dbReference type="ARBA" id="ARBA00022617"/>
    </source>
</evidence>
<dbReference type="PANTHER" id="PTHR33751:SF9">
    <property type="entry name" value="CYTOCHROME C4"/>
    <property type="match status" value="1"/>
</dbReference>
<keyword evidence="7" id="KW-0249">Electron transport</keyword>
<evidence type="ECO:0000256" key="2">
    <source>
        <dbReference type="ARBA" id="ARBA00022448"/>
    </source>
</evidence>
<evidence type="ECO:0000256" key="13">
    <source>
        <dbReference type="SAM" id="SignalP"/>
    </source>
</evidence>
<dbReference type="RefSeq" id="WP_284383157.1">
    <property type="nucleotide sequence ID" value="NZ_BSNM01000016.1"/>
</dbReference>
<evidence type="ECO:0000256" key="11">
    <source>
        <dbReference type="PIRSR" id="PIRSR000005-1"/>
    </source>
</evidence>
<dbReference type="PIRSF" id="PIRSF000005">
    <property type="entry name" value="Cytochrome_c4"/>
    <property type="match status" value="1"/>
</dbReference>
<evidence type="ECO:0000256" key="6">
    <source>
        <dbReference type="ARBA" id="ARBA00022764"/>
    </source>
</evidence>
<dbReference type="InterPro" id="IPR036909">
    <property type="entry name" value="Cyt_c-like_dom_sf"/>
</dbReference>
<reference evidence="15" key="2">
    <citation type="submission" date="2023-01" db="EMBL/GenBank/DDBJ databases">
        <title>Draft genome sequence of Litoribrevibacter albus strain NBRC 110071.</title>
        <authorList>
            <person name="Sun Q."/>
            <person name="Mori K."/>
        </authorList>
    </citation>
    <scope>NUCLEOTIDE SEQUENCE</scope>
    <source>
        <strain evidence="15">NBRC 110071</strain>
    </source>
</reference>
<dbReference type="FunFam" id="1.10.760.10:FF:000016">
    <property type="entry name" value="Cytochrome c4"/>
    <property type="match status" value="1"/>
</dbReference>
<dbReference type="EMBL" id="BSNM01000016">
    <property type="protein sequence ID" value="GLQ32972.1"/>
    <property type="molecule type" value="Genomic_DNA"/>
</dbReference>
<dbReference type="InterPro" id="IPR009056">
    <property type="entry name" value="Cyt_c-like_dom"/>
</dbReference>